<keyword evidence="2" id="KW-1185">Reference proteome</keyword>
<comment type="caution">
    <text evidence="1">The sequence shown here is derived from an EMBL/GenBank/DDBJ whole genome shotgun (WGS) entry which is preliminary data.</text>
</comment>
<accession>A0AAI9YC93</accession>
<dbReference type="Proteomes" id="UP001239213">
    <property type="component" value="Unassembled WGS sequence"/>
</dbReference>
<dbReference type="EMBL" id="MPDP01000012">
    <property type="protein sequence ID" value="KAK1496690.1"/>
    <property type="molecule type" value="Genomic_DNA"/>
</dbReference>
<evidence type="ECO:0000313" key="2">
    <source>
        <dbReference type="Proteomes" id="UP001239213"/>
    </source>
</evidence>
<reference evidence="1" key="1">
    <citation type="submission" date="2016-11" db="EMBL/GenBank/DDBJ databases">
        <title>The genome sequence of Colletotrichum cuscutae.</title>
        <authorList>
            <person name="Baroncelli R."/>
        </authorList>
    </citation>
    <scope>NUCLEOTIDE SEQUENCE</scope>
    <source>
        <strain evidence="1">IMI 304802</strain>
    </source>
</reference>
<name>A0AAI9YC93_9PEZI</name>
<gene>
    <name evidence="1" type="ORF">CCUS01_13269</name>
</gene>
<organism evidence="1 2">
    <name type="scientific">Colletotrichum cuscutae</name>
    <dbReference type="NCBI Taxonomy" id="1209917"/>
    <lineage>
        <taxon>Eukaryota</taxon>
        <taxon>Fungi</taxon>
        <taxon>Dikarya</taxon>
        <taxon>Ascomycota</taxon>
        <taxon>Pezizomycotina</taxon>
        <taxon>Sordariomycetes</taxon>
        <taxon>Hypocreomycetidae</taxon>
        <taxon>Glomerellales</taxon>
        <taxon>Glomerellaceae</taxon>
        <taxon>Colletotrichum</taxon>
        <taxon>Colletotrichum acutatum species complex</taxon>
    </lineage>
</organism>
<proteinExistence type="predicted"/>
<evidence type="ECO:0000313" key="1">
    <source>
        <dbReference type="EMBL" id="KAK1496690.1"/>
    </source>
</evidence>
<dbReference type="AlphaFoldDB" id="A0AAI9YC93"/>
<sequence>MSSRLIYAKAIDLSFKSQVLPTAGILIGTSHGWAETTWKDVCCTTAVLPQAGTAVSSIIYTVLIHGINYFLDFPTFQLSLLQSSQPRIIDGDVGRPTPPPFWSSVMKFCEDGPQ</sequence>
<protein>
    <submittedName>
        <fullName evidence="1">Uncharacterized protein</fullName>
    </submittedName>
</protein>